<protein>
    <submittedName>
        <fullName evidence="2">Uncharacterized protein</fullName>
    </submittedName>
</protein>
<evidence type="ECO:0000256" key="1">
    <source>
        <dbReference type="SAM" id="MobiDB-lite"/>
    </source>
</evidence>
<feature type="region of interest" description="Disordered" evidence="1">
    <location>
        <begin position="1"/>
        <end position="32"/>
    </location>
</feature>
<evidence type="ECO:0000313" key="2">
    <source>
        <dbReference type="EMBL" id="TKR94617.1"/>
    </source>
</evidence>
<dbReference type="Proteomes" id="UP000298663">
    <property type="component" value="Unassembled WGS sequence"/>
</dbReference>
<dbReference type="AlphaFoldDB" id="A0A4U5PDR7"/>
<keyword evidence="3" id="KW-1185">Reference proteome</keyword>
<dbReference type="EMBL" id="AZBU02000002">
    <property type="protein sequence ID" value="TKR94617.1"/>
    <property type="molecule type" value="Genomic_DNA"/>
</dbReference>
<feature type="compositionally biased region" description="Basic and acidic residues" evidence="1">
    <location>
        <begin position="15"/>
        <end position="32"/>
    </location>
</feature>
<proteinExistence type="predicted"/>
<organism evidence="2 3">
    <name type="scientific">Steinernema carpocapsae</name>
    <name type="common">Entomopathogenic nematode</name>
    <dbReference type="NCBI Taxonomy" id="34508"/>
    <lineage>
        <taxon>Eukaryota</taxon>
        <taxon>Metazoa</taxon>
        <taxon>Ecdysozoa</taxon>
        <taxon>Nematoda</taxon>
        <taxon>Chromadorea</taxon>
        <taxon>Rhabditida</taxon>
        <taxon>Tylenchina</taxon>
        <taxon>Panagrolaimomorpha</taxon>
        <taxon>Strongyloidoidea</taxon>
        <taxon>Steinernematidae</taxon>
        <taxon>Steinernema</taxon>
    </lineage>
</organism>
<reference evidence="2 3" key="2">
    <citation type="journal article" date="2019" name="G3 (Bethesda)">
        <title>Hybrid Assembly of the Genome of the Entomopathogenic Nematode Steinernema carpocapsae Identifies the X-Chromosome.</title>
        <authorList>
            <person name="Serra L."/>
            <person name="Macchietto M."/>
            <person name="Macias-Munoz A."/>
            <person name="McGill C.J."/>
            <person name="Rodriguez I.M."/>
            <person name="Rodriguez B."/>
            <person name="Murad R."/>
            <person name="Mortazavi A."/>
        </authorList>
    </citation>
    <scope>NUCLEOTIDE SEQUENCE [LARGE SCALE GENOMIC DNA]</scope>
    <source>
        <strain evidence="2 3">ALL</strain>
    </source>
</reference>
<feature type="region of interest" description="Disordered" evidence="1">
    <location>
        <begin position="46"/>
        <end position="104"/>
    </location>
</feature>
<feature type="compositionally biased region" description="Acidic residues" evidence="1">
    <location>
        <begin position="72"/>
        <end position="81"/>
    </location>
</feature>
<name>A0A4U5PDR7_STECR</name>
<accession>A0A4U5PDR7</accession>
<reference evidence="2 3" key="1">
    <citation type="journal article" date="2015" name="Genome Biol.">
        <title>Comparative genomics of Steinernema reveals deeply conserved gene regulatory networks.</title>
        <authorList>
            <person name="Dillman A.R."/>
            <person name="Macchietto M."/>
            <person name="Porter C.F."/>
            <person name="Rogers A."/>
            <person name="Williams B."/>
            <person name="Antoshechkin I."/>
            <person name="Lee M.M."/>
            <person name="Goodwin Z."/>
            <person name="Lu X."/>
            <person name="Lewis E.E."/>
            <person name="Goodrich-Blair H."/>
            <person name="Stock S.P."/>
            <person name="Adams B.J."/>
            <person name="Sternberg P.W."/>
            <person name="Mortazavi A."/>
        </authorList>
    </citation>
    <scope>NUCLEOTIDE SEQUENCE [LARGE SCALE GENOMIC DNA]</scope>
    <source>
        <strain evidence="2 3">ALL</strain>
    </source>
</reference>
<feature type="compositionally biased region" description="Basic residues" evidence="1">
    <location>
        <begin position="95"/>
        <end position="104"/>
    </location>
</feature>
<evidence type="ECO:0000313" key="3">
    <source>
        <dbReference type="Proteomes" id="UP000298663"/>
    </source>
</evidence>
<sequence length="233" mass="27630">MPNIFKRLLNSFSGGKKDKKEMKQPDEWDNEVERRKQVHFGKFQLRVYDAPPNVSSHRKRQQSMHSAKDFSIQEEDEEFDDQNARFNKTADAEHYKKRGSRRDRFHSLRRPHRSFERYAAAPDDEDYGYLEGLSKTERIRDLERQLAMARGEIDRKNVYLQGEYMRRREVEWRLQEHMRMQQQFPVPTFPLGPGFPDSPESMRGAGEVNTGMLYDDKSGLNTGMVYDDDRSNV</sequence>
<gene>
    <name evidence="2" type="ORF">L596_008880</name>
</gene>
<comment type="caution">
    <text evidence="2">The sequence shown here is derived from an EMBL/GenBank/DDBJ whole genome shotgun (WGS) entry which is preliminary data.</text>
</comment>